<feature type="region of interest" description="Disordered" evidence="1">
    <location>
        <begin position="1"/>
        <end position="103"/>
    </location>
</feature>
<keyword evidence="3" id="KW-1185">Reference proteome</keyword>
<feature type="compositionally biased region" description="Low complexity" evidence="1">
    <location>
        <begin position="39"/>
        <end position="50"/>
    </location>
</feature>
<dbReference type="Gramene" id="OMO76626">
    <property type="protein sequence ID" value="OMO76626"/>
    <property type="gene ID" value="CCACVL1_15535"/>
</dbReference>
<feature type="compositionally biased region" description="Polar residues" evidence="1">
    <location>
        <begin position="51"/>
        <end position="62"/>
    </location>
</feature>
<dbReference type="Proteomes" id="UP000188268">
    <property type="component" value="Unassembled WGS sequence"/>
</dbReference>
<accession>A0A1R3I209</accession>
<dbReference type="AlphaFoldDB" id="A0A1R3I209"/>
<proteinExistence type="predicted"/>
<evidence type="ECO:0000313" key="3">
    <source>
        <dbReference type="Proteomes" id="UP000188268"/>
    </source>
</evidence>
<gene>
    <name evidence="2" type="ORF">CCACVL1_15535</name>
</gene>
<dbReference type="EMBL" id="AWWV01010865">
    <property type="protein sequence ID" value="OMO76626.1"/>
    <property type="molecule type" value="Genomic_DNA"/>
</dbReference>
<organism evidence="2 3">
    <name type="scientific">Corchorus capsularis</name>
    <name type="common">Jute</name>
    <dbReference type="NCBI Taxonomy" id="210143"/>
    <lineage>
        <taxon>Eukaryota</taxon>
        <taxon>Viridiplantae</taxon>
        <taxon>Streptophyta</taxon>
        <taxon>Embryophyta</taxon>
        <taxon>Tracheophyta</taxon>
        <taxon>Spermatophyta</taxon>
        <taxon>Magnoliopsida</taxon>
        <taxon>eudicotyledons</taxon>
        <taxon>Gunneridae</taxon>
        <taxon>Pentapetalae</taxon>
        <taxon>rosids</taxon>
        <taxon>malvids</taxon>
        <taxon>Malvales</taxon>
        <taxon>Malvaceae</taxon>
        <taxon>Grewioideae</taxon>
        <taxon>Apeibeae</taxon>
        <taxon>Corchorus</taxon>
    </lineage>
</organism>
<feature type="compositionally biased region" description="Basic and acidic residues" evidence="1">
    <location>
        <begin position="13"/>
        <end position="24"/>
    </location>
</feature>
<evidence type="ECO:0000256" key="1">
    <source>
        <dbReference type="SAM" id="MobiDB-lite"/>
    </source>
</evidence>
<protein>
    <submittedName>
        <fullName evidence="2">Uncharacterized protein</fullName>
    </submittedName>
</protein>
<sequence length="139" mass="14746">MPPTELCQISNVKTEHKSSSETDPKASNLESRGAIIHVSTDSTLPSSSSSYKNQADMGSSETIGELQSIMEQQPILFSEEGSDIAENCGVSGSGSGSGSGSDIASSHQLVWFQEHMFHGNSCNNDVWLSSLMKANIYGA</sequence>
<evidence type="ECO:0000313" key="2">
    <source>
        <dbReference type="EMBL" id="OMO76626.1"/>
    </source>
</evidence>
<reference evidence="2 3" key="1">
    <citation type="submission" date="2013-09" db="EMBL/GenBank/DDBJ databases">
        <title>Corchorus capsularis genome sequencing.</title>
        <authorList>
            <person name="Alam M."/>
            <person name="Haque M.S."/>
            <person name="Islam M.S."/>
            <person name="Emdad E.M."/>
            <person name="Islam M.M."/>
            <person name="Ahmed B."/>
            <person name="Halim A."/>
            <person name="Hossen Q.M.M."/>
            <person name="Hossain M.Z."/>
            <person name="Ahmed R."/>
            <person name="Khan M.M."/>
            <person name="Islam R."/>
            <person name="Rashid M.M."/>
            <person name="Khan S.A."/>
            <person name="Rahman M.S."/>
            <person name="Alam M."/>
        </authorList>
    </citation>
    <scope>NUCLEOTIDE SEQUENCE [LARGE SCALE GENOMIC DNA]</scope>
    <source>
        <strain evidence="3">cv. CVL-1</strain>
        <tissue evidence="2">Whole seedling</tissue>
    </source>
</reference>
<name>A0A1R3I209_COCAP</name>
<comment type="caution">
    <text evidence="2">The sequence shown here is derived from an EMBL/GenBank/DDBJ whole genome shotgun (WGS) entry which is preliminary data.</text>
</comment>